<evidence type="ECO:0000313" key="4">
    <source>
        <dbReference type="Proteomes" id="UP001556367"/>
    </source>
</evidence>
<feature type="compositionally biased region" description="Polar residues" evidence="1">
    <location>
        <begin position="14"/>
        <end position="23"/>
    </location>
</feature>
<dbReference type="Proteomes" id="UP001556367">
    <property type="component" value="Unassembled WGS sequence"/>
</dbReference>
<protein>
    <recommendedName>
        <fullName evidence="2">F-box domain-containing protein</fullName>
    </recommendedName>
</protein>
<dbReference type="CDD" id="cd09917">
    <property type="entry name" value="F-box_SF"/>
    <property type="match status" value="1"/>
</dbReference>
<feature type="region of interest" description="Disordered" evidence="1">
    <location>
        <begin position="1"/>
        <end position="50"/>
    </location>
</feature>
<gene>
    <name evidence="3" type="ORF">HGRIS_013729</name>
</gene>
<organism evidence="3 4">
    <name type="scientific">Hohenbuehelia grisea</name>
    <dbReference type="NCBI Taxonomy" id="104357"/>
    <lineage>
        <taxon>Eukaryota</taxon>
        <taxon>Fungi</taxon>
        <taxon>Dikarya</taxon>
        <taxon>Basidiomycota</taxon>
        <taxon>Agaricomycotina</taxon>
        <taxon>Agaricomycetes</taxon>
        <taxon>Agaricomycetidae</taxon>
        <taxon>Agaricales</taxon>
        <taxon>Pleurotineae</taxon>
        <taxon>Pleurotaceae</taxon>
        <taxon>Hohenbuehelia</taxon>
    </lineage>
</organism>
<dbReference type="InterPro" id="IPR036047">
    <property type="entry name" value="F-box-like_dom_sf"/>
</dbReference>
<dbReference type="EMBL" id="JASNQZ010000015">
    <property type="protein sequence ID" value="KAL0947641.1"/>
    <property type="molecule type" value="Genomic_DNA"/>
</dbReference>
<dbReference type="InterPro" id="IPR001810">
    <property type="entry name" value="F-box_dom"/>
</dbReference>
<comment type="caution">
    <text evidence="3">The sequence shown here is derived from an EMBL/GenBank/DDBJ whole genome shotgun (WGS) entry which is preliminary data.</text>
</comment>
<evidence type="ECO:0000259" key="2">
    <source>
        <dbReference type="PROSITE" id="PS50181"/>
    </source>
</evidence>
<feature type="domain" description="F-box" evidence="2">
    <location>
        <begin position="71"/>
        <end position="120"/>
    </location>
</feature>
<dbReference type="SUPFAM" id="SSF81383">
    <property type="entry name" value="F-box domain"/>
    <property type="match status" value="1"/>
</dbReference>
<dbReference type="Pfam" id="PF00646">
    <property type="entry name" value="F-box"/>
    <property type="match status" value="1"/>
</dbReference>
<keyword evidence="4" id="KW-1185">Reference proteome</keyword>
<evidence type="ECO:0000313" key="3">
    <source>
        <dbReference type="EMBL" id="KAL0947641.1"/>
    </source>
</evidence>
<sequence>MSLRRSARLAPKVPSSSHQTTEPTIIMSEPVTVPSPFSDKTKRKLVHDKAKKNPEAAYKKIKKGKSRAGKLRNLPEMPLDILFEIFGQLHPLDVLKLARTTKALRNILMRRSSTSVWRAACANVGGFPDCPTDLALPQWVSLAFETHCHDCGRRGPTSKFWVYRKRLCKTCLKTGAVEIIGLGFASEFRRHPINFKAIQLDIIPEISVKRGLMCENSVLHSKIVRQISEKSFESSS</sequence>
<name>A0ABR3IWD2_9AGAR</name>
<evidence type="ECO:0000256" key="1">
    <source>
        <dbReference type="SAM" id="MobiDB-lite"/>
    </source>
</evidence>
<dbReference type="PROSITE" id="PS50181">
    <property type="entry name" value="FBOX"/>
    <property type="match status" value="1"/>
</dbReference>
<reference evidence="4" key="1">
    <citation type="submission" date="2024-06" db="EMBL/GenBank/DDBJ databases">
        <title>Multi-omics analyses provide insights into the biosynthesis of the anticancer antibiotic pleurotin in Hohenbuehelia grisea.</title>
        <authorList>
            <person name="Weaver J.A."/>
            <person name="Alberti F."/>
        </authorList>
    </citation>
    <scope>NUCLEOTIDE SEQUENCE [LARGE SCALE GENOMIC DNA]</scope>
    <source>
        <strain evidence="4">T-177</strain>
    </source>
</reference>
<proteinExistence type="predicted"/>
<accession>A0ABR3IWD2</accession>